<keyword evidence="5 8" id="KW-1133">Transmembrane helix</keyword>
<evidence type="ECO:0000256" key="7">
    <source>
        <dbReference type="RuleBase" id="RU003879"/>
    </source>
</evidence>
<evidence type="ECO:0000256" key="2">
    <source>
        <dbReference type="ARBA" id="ARBA00005811"/>
    </source>
</evidence>
<dbReference type="InterPro" id="IPR003400">
    <property type="entry name" value="ExbD"/>
</dbReference>
<comment type="subcellular location">
    <subcellularLocation>
        <location evidence="1">Cell membrane</location>
        <topology evidence="1">Single-pass membrane protein</topology>
    </subcellularLocation>
    <subcellularLocation>
        <location evidence="7">Cell membrane</location>
        <topology evidence="7">Single-pass type II membrane protein</topology>
    </subcellularLocation>
</comment>
<dbReference type="AlphaFoldDB" id="A0A518D2F7"/>
<proteinExistence type="inferred from homology"/>
<feature type="transmembrane region" description="Helical" evidence="8">
    <location>
        <begin position="16"/>
        <end position="34"/>
    </location>
</feature>
<organism evidence="9 10">
    <name type="scientific">Rohdeia mirabilis</name>
    <dbReference type="NCBI Taxonomy" id="2528008"/>
    <lineage>
        <taxon>Bacteria</taxon>
        <taxon>Pseudomonadati</taxon>
        <taxon>Planctomycetota</taxon>
        <taxon>Planctomycetia</taxon>
        <taxon>Planctomycetia incertae sedis</taxon>
        <taxon>Rohdeia</taxon>
    </lineage>
</organism>
<keyword evidence="3" id="KW-1003">Cell membrane</keyword>
<keyword evidence="10" id="KW-1185">Reference proteome</keyword>
<evidence type="ECO:0000256" key="1">
    <source>
        <dbReference type="ARBA" id="ARBA00004162"/>
    </source>
</evidence>
<evidence type="ECO:0000313" key="10">
    <source>
        <dbReference type="Proteomes" id="UP000319342"/>
    </source>
</evidence>
<protein>
    <submittedName>
        <fullName evidence="9">Biopolymer transport protein ExbD</fullName>
    </submittedName>
</protein>
<keyword evidence="7" id="KW-0813">Transport</keyword>
<evidence type="ECO:0000256" key="8">
    <source>
        <dbReference type="SAM" id="Phobius"/>
    </source>
</evidence>
<keyword evidence="4 7" id="KW-0812">Transmembrane</keyword>
<comment type="similarity">
    <text evidence="2 7">Belongs to the ExbD/TolR family.</text>
</comment>
<evidence type="ECO:0000256" key="3">
    <source>
        <dbReference type="ARBA" id="ARBA00022475"/>
    </source>
</evidence>
<dbReference type="Proteomes" id="UP000319342">
    <property type="component" value="Chromosome"/>
</dbReference>
<keyword evidence="7" id="KW-0653">Protein transport</keyword>
<accession>A0A518D2F7</accession>
<gene>
    <name evidence="9" type="ORF">Pla163_27890</name>
</gene>
<dbReference type="EMBL" id="CP036290">
    <property type="protein sequence ID" value="QDU85656.1"/>
    <property type="molecule type" value="Genomic_DNA"/>
</dbReference>
<keyword evidence="6 8" id="KW-0472">Membrane</keyword>
<dbReference type="GO" id="GO:0005886">
    <property type="term" value="C:plasma membrane"/>
    <property type="evidence" value="ECO:0007669"/>
    <property type="project" value="UniProtKB-SubCell"/>
</dbReference>
<dbReference type="Pfam" id="PF02472">
    <property type="entry name" value="ExbD"/>
    <property type="match status" value="1"/>
</dbReference>
<dbReference type="RefSeq" id="WP_419185936.1">
    <property type="nucleotide sequence ID" value="NZ_CP036290.1"/>
</dbReference>
<evidence type="ECO:0000256" key="5">
    <source>
        <dbReference type="ARBA" id="ARBA00022989"/>
    </source>
</evidence>
<sequence>MNIAKHDAETDMEMNMTPMIDVVFLLIIFFMIITDLSQQELEDLELPMAEKAQEDKPDPNAKRPILNIRQDGKIIVKRDVLFDPADGNTDRSRVSNFLRTMAEQMEKVDDYPDDPVLIRADEFTPFREIQKIMEMCADQNIKIWKVELAAKVPDA</sequence>
<evidence type="ECO:0000256" key="6">
    <source>
        <dbReference type="ARBA" id="ARBA00023136"/>
    </source>
</evidence>
<name>A0A518D2F7_9BACT</name>
<dbReference type="GO" id="GO:0022857">
    <property type="term" value="F:transmembrane transporter activity"/>
    <property type="evidence" value="ECO:0007669"/>
    <property type="project" value="InterPro"/>
</dbReference>
<reference evidence="9 10" key="1">
    <citation type="submission" date="2019-02" db="EMBL/GenBank/DDBJ databases">
        <title>Deep-cultivation of Planctomycetes and their phenomic and genomic characterization uncovers novel biology.</title>
        <authorList>
            <person name="Wiegand S."/>
            <person name="Jogler M."/>
            <person name="Boedeker C."/>
            <person name="Pinto D."/>
            <person name="Vollmers J."/>
            <person name="Rivas-Marin E."/>
            <person name="Kohn T."/>
            <person name="Peeters S.H."/>
            <person name="Heuer A."/>
            <person name="Rast P."/>
            <person name="Oberbeckmann S."/>
            <person name="Bunk B."/>
            <person name="Jeske O."/>
            <person name="Meyerdierks A."/>
            <person name="Storesund J.E."/>
            <person name="Kallscheuer N."/>
            <person name="Luecker S."/>
            <person name="Lage O.M."/>
            <person name="Pohl T."/>
            <person name="Merkel B.J."/>
            <person name="Hornburger P."/>
            <person name="Mueller R.-W."/>
            <person name="Bruemmer F."/>
            <person name="Labrenz M."/>
            <person name="Spormann A.M."/>
            <person name="Op den Camp H."/>
            <person name="Overmann J."/>
            <person name="Amann R."/>
            <person name="Jetten M.S.M."/>
            <person name="Mascher T."/>
            <person name="Medema M.H."/>
            <person name="Devos D.P."/>
            <person name="Kaster A.-K."/>
            <person name="Ovreas L."/>
            <person name="Rohde M."/>
            <person name="Galperin M.Y."/>
            <person name="Jogler C."/>
        </authorList>
    </citation>
    <scope>NUCLEOTIDE SEQUENCE [LARGE SCALE GENOMIC DNA]</scope>
    <source>
        <strain evidence="9 10">Pla163</strain>
    </source>
</reference>
<dbReference type="GO" id="GO:0015031">
    <property type="term" value="P:protein transport"/>
    <property type="evidence" value="ECO:0007669"/>
    <property type="project" value="UniProtKB-KW"/>
</dbReference>
<dbReference type="PANTHER" id="PTHR30558:SF3">
    <property type="entry name" value="BIOPOLYMER TRANSPORT PROTEIN EXBD-RELATED"/>
    <property type="match status" value="1"/>
</dbReference>
<evidence type="ECO:0000256" key="4">
    <source>
        <dbReference type="ARBA" id="ARBA00022692"/>
    </source>
</evidence>
<evidence type="ECO:0000313" key="9">
    <source>
        <dbReference type="EMBL" id="QDU85656.1"/>
    </source>
</evidence>
<dbReference type="PANTHER" id="PTHR30558">
    <property type="entry name" value="EXBD MEMBRANE COMPONENT OF PMF-DRIVEN MACROMOLECULE IMPORT SYSTEM"/>
    <property type="match status" value="1"/>
</dbReference>